<keyword evidence="2" id="KW-0479">Metal-binding</keyword>
<dbReference type="SUPFAM" id="SSF103501">
    <property type="entry name" value="Respiratory nitrate reductase 1 gamma chain"/>
    <property type="match status" value="1"/>
</dbReference>
<feature type="transmembrane region" description="Helical" evidence="6">
    <location>
        <begin position="81"/>
        <end position="105"/>
    </location>
</feature>
<dbReference type="InterPro" id="IPR051460">
    <property type="entry name" value="HdrC_iron-sulfur_subunit"/>
</dbReference>
<dbReference type="Pfam" id="PF02754">
    <property type="entry name" value="CCG"/>
    <property type="match status" value="1"/>
</dbReference>
<dbReference type="GO" id="GO:0046872">
    <property type="term" value="F:metal ion binding"/>
    <property type="evidence" value="ECO:0007669"/>
    <property type="project" value="UniProtKB-KW"/>
</dbReference>
<organism evidence="8 9">
    <name type="scientific">Paraburkholderia dipogonis</name>
    <dbReference type="NCBI Taxonomy" id="1211383"/>
    <lineage>
        <taxon>Bacteria</taxon>
        <taxon>Pseudomonadati</taxon>
        <taxon>Pseudomonadota</taxon>
        <taxon>Betaproteobacteria</taxon>
        <taxon>Burkholderiales</taxon>
        <taxon>Burkholderiaceae</taxon>
        <taxon>Paraburkholderia</taxon>
    </lineage>
</organism>
<name>A0A4Y8MKV4_9BURK</name>
<dbReference type="InterPro" id="IPR009051">
    <property type="entry name" value="Helical_ferredxn"/>
</dbReference>
<keyword evidence="6" id="KW-1133">Transmembrane helix</keyword>
<proteinExistence type="predicted"/>
<dbReference type="Proteomes" id="UP000297385">
    <property type="component" value="Unassembled WGS sequence"/>
</dbReference>
<dbReference type="PANTHER" id="PTHR43255">
    <property type="entry name" value="IRON-SULFUR-BINDING OXIDOREDUCTASE FADF-RELATED-RELATED"/>
    <property type="match status" value="1"/>
</dbReference>
<dbReference type="PANTHER" id="PTHR43255:SF1">
    <property type="entry name" value="IRON-SULFUR-BINDING OXIDOREDUCTASE FADF-RELATED"/>
    <property type="match status" value="1"/>
</dbReference>
<dbReference type="GO" id="GO:0051539">
    <property type="term" value="F:4 iron, 4 sulfur cluster binding"/>
    <property type="evidence" value="ECO:0007669"/>
    <property type="project" value="UniProtKB-KW"/>
</dbReference>
<evidence type="ECO:0000256" key="1">
    <source>
        <dbReference type="ARBA" id="ARBA00022485"/>
    </source>
</evidence>
<gene>
    <name evidence="8" type="ORF">E2553_37400</name>
</gene>
<keyword evidence="6" id="KW-0472">Membrane</keyword>
<dbReference type="Gene3D" id="1.10.1060.10">
    <property type="entry name" value="Alpha-helical ferredoxin"/>
    <property type="match status" value="1"/>
</dbReference>
<dbReference type="SUPFAM" id="SSF46548">
    <property type="entry name" value="alpha-helical ferredoxin"/>
    <property type="match status" value="1"/>
</dbReference>
<dbReference type="Gene3D" id="1.20.950.20">
    <property type="entry name" value="Transmembrane di-heme cytochromes, Chain C"/>
    <property type="match status" value="1"/>
</dbReference>
<keyword evidence="4" id="KW-0408">Iron</keyword>
<dbReference type="GO" id="GO:0016491">
    <property type="term" value="F:oxidoreductase activity"/>
    <property type="evidence" value="ECO:0007669"/>
    <property type="project" value="UniProtKB-KW"/>
</dbReference>
<dbReference type="GeneID" id="97310126"/>
<keyword evidence="6" id="KW-0812">Transmembrane</keyword>
<reference evidence="8 9" key="1">
    <citation type="submission" date="2019-03" db="EMBL/GenBank/DDBJ databases">
        <title>Complete Genome Sequence of Paraburkholderia dipogonis ICMP 19430T, a Nitrogen-fixing Symbiont of the South African Invasive Legume Dipogon lignosus in New Zealand.</title>
        <authorList>
            <person name="De Meyer S.E."/>
        </authorList>
    </citation>
    <scope>NUCLEOTIDE SEQUENCE [LARGE SCALE GENOMIC DNA]</scope>
    <source>
        <strain evidence="8 9">ICMP 19430</strain>
    </source>
</reference>
<dbReference type="PROSITE" id="PS51379">
    <property type="entry name" value="4FE4S_FER_2"/>
    <property type="match status" value="1"/>
</dbReference>
<evidence type="ECO:0000259" key="7">
    <source>
        <dbReference type="PROSITE" id="PS51379"/>
    </source>
</evidence>
<evidence type="ECO:0000313" key="9">
    <source>
        <dbReference type="Proteomes" id="UP000297385"/>
    </source>
</evidence>
<dbReference type="InterPro" id="IPR017900">
    <property type="entry name" value="4Fe4S_Fe_S_CS"/>
</dbReference>
<dbReference type="RefSeq" id="WP_134465729.1">
    <property type="nucleotide sequence ID" value="NZ_JBHMFL010000109.1"/>
</dbReference>
<feature type="transmembrane region" description="Helical" evidence="6">
    <location>
        <begin position="125"/>
        <end position="152"/>
    </location>
</feature>
<accession>A0A4Y8MKV4</accession>
<dbReference type="InterPro" id="IPR036197">
    <property type="entry name" value="NarG-like_sf"/>
</dbReference>
<keyword evidence="5" id="KW-0411">Iron-sulfur</keyword>
<dbReference type="Pfam" id="PF13237">
    <property type="entry name" value="Fer4_10"/>
    <property type="match status" value="1"/>
</dbReference>
<keyword evidence="3" id="KW-0560">Oxidoreductase</keyword>
<evidence type="ECO:0000256" key="5">
    <source>
        <dbReference type="ARBA" id="ARBA00023014"/>
    </source>
</evidence>
<dbReference type="InterPro" id="IPR017896">
    <property type="entry name" value="4Fe4S_Fe-S-bd"/>
</dbReference>
<evidence type="ECO:0000256" key="3">
    <source>
        <dbReference type="ARBA" id="ARBA00023002"/>
    </source>
</evidence>
<keyword evidence="1" id="KW-0004">4Fe-4S</keyword>
<dbReference type="GO" id="GO:0005886">
    <property type="term" value="C:plasma membrane"/>
    <property type="evidence" value="ECO:0007669"/>
    <property type="project" value="TreeGrafter"/>
</dbReference>
<evidence type="ECO:0000256" key="2">
    <source>
        <dbReference type="ARBA" id="ARBA00022723"/>
    </source>
</evidence>
<evidence type="ECO:0000313" key="8">
    <source>
        <dbReference type="EMBL" id="TFE38079.1"/>
    </source>
</evidence>
<dbReference type="InterPro" id="IPR004017">
    <property type="entry name" value="Cys_rich_dom"/>
</dbReference>
<dbReference type="PROSITE" id="PS00198">
    <property type="entry name" value="4FE4S_FER_1"/>
    <property type="match status" value="2"/>
</dbReference>
<feature type="transmembrane region" description="Helical" evidence="6">
    <location>
        <begin position="181"/>
        <end position="203"/>
    </location>
</feature>
<dbReference type="EMBL" id="SNVI01000004">
    <property type="protein sequence ID" value="TFE38079.1"/>
    <property type="molecule type" value="Genomic_DNA"/>
</dbReference>
<comment type="caution">
    <text evidence="8">The sequence shown here is derived from an EMBL/GenBank/DDBJ whole genome shotgun (WGS) entry which is preliminary data.</text>
</comment>
<feature type="transmembrane region" description="Helical" evidence="6">
    <location>
        <begin position="238"/>
        <end position="256"/>
    </location>
</feature>
<evidence type="ECO:0000256" key="6">
    <source>
        <dbReference type="SAM" id="Phobius"/>
    </source>
</evidence>
<evidence type="ECO:0000256" key="4">
    <source>
        <dbReference type="ARBA" id="ARBA00023004"/>
    </source>
</evidence>
<sequence>MTELDTPTRQLFRHMPSSEVAIFYAIALAACLIFCYGIWLRVKKYRSGRKGPEKLMPSLRQIRLAIAAVAKHSTLRKRNPFVGFVHMIMFWGFAALFTATALITIDHDVLAPISENLRFWKGDFYLGFLLVLDILAAGFVIGVALLIGYRYLAKPARLDYARRDLKPEAYDRTGYKRDDMLFAWSLLIIGLTGFLLEILRILADRPKHEVWAVVSWHLANVFESLGVAAADANAFYPYAWWFHAILVFSFIAYIPYSKAIHMFVATVNLALKDPLAGKRLPALDLEAASSGYTSITDLTAKELINIDSCTKCGRCHAACPAGAGGFPLSPRDVILSLKEQADAKFGGANLFHEIKPEPASENANLIEPKTLYSCTTCLSCVETCPVGVEHVPLIVKMRRALVEEGTMETNLQKVLERIAMTGNSFGQPEDERGSWTSSLPFKVKDATQEPVDVLWFVGDYASFDAGLQEITRKVATILHRAEVNFGILYAAERNSGNDVRRVGEEGLYQMLAEMNIAAIAQAQFKEIITTDPHSYNTLVNEYPEFGGTYKVRHHTELIWELIESGALPVANRLSGAATYHDPCHLARYVGVTDAPRAILGAVGVELREMPRNRENTFCCGAGGGRIWMTDTGDKDRPSVQRIHEALEIPGLEYFVVTCPKDLAMYRDAAKTVGNERLKVTDLVELVEAATAS</sequence>
<feature type="domain" description="4Fe-4S ferredoxin-type" evidence="7">
    <location>
        <begin position="300"/>
        <end position="329"/>
    </location>
</feature>
<feature type="transmembrane region" description="Helical" evidence="6">
    <location>
        <begin position="20"/>
        <end position="40"/>
    </location>
</feature>
<protein>
    <submittedName>
        <fullName evidence="8">(Fe-S)-binding protein</fullName>
    </submittedName>
</protein>
<dbReference type="AlphaFoldDB" id="A0A4Y8MKV4"/>